<comment type="caution">
    <text evidence="1">The sequence shown here is derived from an EMBL/GenBank/DDBJ whole genome shotgun (WGS) entry which is preliminary data.</text>
</comment>
<dbReference type="AlphaFoldDB" id="A0A9X0PH81"/>
<evidence type="ECO:0000313" key="2">
    <source>
        <dbReference type="Proteomes" id="UP000524893"/>
    </source>
</evidence>
<organism evidence="1 2">
    <name type="scientific">Staphylococcus coagulans</name>
    <dbReference type="NCBI Taxonomy" id="74706"/>
    <lineage>
        <taxon>Bacteria</taxon>
        <taxon>Bacillati</taxon>
        <taxon>Bacillota</taxon>
        <taxon>Bacilli</taxon>
        <taxon>Bacillales</taxon>
        <taxon>Staphylococcaceae</taxon>
        <taxon>Staphylococcus</taxon>
    </lineage>
</organism>
<reference evidence="1 2" key="1">
    <citation type="journal article" date="2020" name="Access Microbiol">
        <title>Isolation and genome sequencing of Staphylococcus schleiferi subspecies coagulans from Antarctic seals.</title>
        <authorList>
            <person name="Foster G."/>
            <person name="Robb A."/>
            <person name="Paterson G.K."/>
        </authorList>
    </citation>
    <scope>NUCLEOTIDE SEQUENCE [LARGE SCALE GENOMIC DNA]</scope>
    <source>
        <strain evidence="1 2">M615/02/4</strain>
    </source>
</reference>
<accession>A0A9X0PH81</accession>
<feature type="non-terminal residue" evidence="1">
    <location>
        <position position="31"/>
    </location>
</feature>
<gene>
    <name evidence="1" type="ORF">HR081_12605</name>
</gene>
<sequence length="31" mass="3547">MSNLYELSEAFKELSSQEELDPTLLKDTLDS</sequence>
<proteinExistence type="predicted"/>
<protein>
    <submittedName>
        <fullName evidence="1">Siphovirus superfamily</fullName>
    </submittedName>
</protein>
<dbReference type="EMBL" id="JABTCN010000105">
    <property type="protein sequence ID" value="MBA8777705.1"/>
    <property type="molecule type" value="Genomic_DNA"/>
</dbReference>
<evidence type="ECO:0000313" key="1">
    <source>
        <dbReference type="EMBL" id="MBA8777705.1"/>
    </source>
</evidence>
<dbReference type="Proteomes" id="UP000524893">
    <property type="component" value="Unassembled WGS sequence"/>
</dbReference>
<name>A0A9X0PH81_9STAP</name>